<comment type="similarity">
    <text evidence="1">Belongs to the LysR transcriptional regulatory family.</text>
</comment>
<dbReference type="PROSITE" id="PS50931">
    <property type="entry name" value="HTH_LYSR"/>
    <property type="match status" value="1"/>
</dbReference>
<dbReference type="Gene3D" id="1.10.10.10">
    <property type="entry name" value="Winged helix-like DNA-binding domain superfamily/Winged helix DNA-binding domain"/>
    <property type="match status" value="1"/>
</dbReference>
<keyword evidence="2" id="KW-0805">Transcription regulation</keyword>
<feature type="non-terminal residue" evidence="6">
    <location>
        <position position="1"/>
    </location>
</feature>
<accession>J9FB95</accession>
<evidence type="ECO:0000256" key="4">
    <source>
        <dbReference type="ARBA" id="ARBA00023163"/>
    </source>
</evidence>
<dbReference type="FunFam" id="1.10.10.10:FF:000001">
    <property type="entry name" value="LysR family transcriptional regulator"/>
    <property type="match status" value="1"/>
</dbReference>
<keyword evidence="3" id="KW-0238">DNA-binding</keyword>
<dbReference type="SUPFAM" id="SSF46785">
    <property type="entry name" value="Winged helix' DNA-binding domain"/>
    <property type="match status" value="1"/>
</dbReference>
<evidence type="ECO:0000256" key="3">
    <source>
        <dbReference type="ARBA" id="ARBA00023125"/>
    </source>
</evidence>
<feature type="domain" description="HTH lysR-type" evidence="5">
    <location>
        <begin position="10"/>
        <end position="67"/>
    </location>
</feature>
<feature type="non-terminal residue" evidence="6">
    <location>
        <position position="169"/>
    </location>
</feature>
<gene>
    <name evidence="6" type="ORF">EVA_19722</name>
</gene>
<dbReference type="PANTHER" id="PTHR30126:SF39">
    <property type="entry name" value="HTH-TYPE TRANSCRIPTIONAL REGULATOR CYSL"/>
    <property type="match status" value="1"/>
</dbReference>
<dbReference type="GO" id="GO:0003700">
    <property type="term" value="F:DNA-binding transcription factor activity"/>
    <property type="evidence" value="ECO:0007669"/>
    <property type="project" value="InterPro"/>
</dbReference>
<evidence type="ECO:0000256" key="2">
    <source>
        <dbReference type="ARBA" id="ARBA00023015"/>
    </source>
</evidence>
<reference evidence="6" key="1">
    <citation type="journal article" date="2012" name="PLoS ONE">
        <title>Gene sets for utilization of primary and secondary nutrition supplies in the distal gut of endangered iberian lynx.</title>
        <authorList>
            <person name="Alcaide M."/>
            <person name="Messina E."/>
            <person name="Richter M."/>
            <person name="Bargiela R."/>
            <person name="Peplies J."/>
            <person name="Huws S.A."/>
            <person name="Newbold C.J."/>
            <person name="Golyshin P.N."/>
            <person name="Simon M.A."/>
            <person name="Lopez G."/>
            <person name="Yakimov M.M."/>
            <person name="Ferrer M."/>
        </authorList>
    </citation>
    <scope>NUCLEOTIDE SEQUENCE</scope>
</reference>
<evidence type="ECO:0000313" key="6">
    <source>
        <dbReference type="EMBL" id="EJW92171.1"/>
    </source>
</evidence>
<evidence type="ECO:0000259" key="5">
    <source>
        <dbReference type="PROSITE" id="PS50931"/>
    </source>
</evidence>
<dbReference type="PANTHER" id="PTHR30126">
    <property type="entry name" value="HTH-TYPE TRANSCRIPTIONAL REGULATOR"/>
    <property type="match status" value="1"/>
</dbReference>
<evidence type="ECO:0000256" key="1">
    <source>
        <dbReference type="ARBA" id="ARBA00009437"/>
    </source>
</evidence>
<dbReference type="InterPro" id="IPR036390">
    <property type="entry name" value="WH_DNA-bd_sf"/>
</dbReference>
<organism evidence="6">
    <name type="scientific">gut metagenome</name>
    <dbReference type="NCBI Taxonomy" id="749906"/>
    <lineage>
        <taxon>unclassified sequences</taxon>
        <taxon>metagenomes</taxon>
        <taxon>organismal metagenomes</taxon>
    </lineage>
</organism>
<dbReference type="Pfam" id="PF00126">
    <property type="entry name" value="HTH_1"/>
    <property type="match status" value="1"/>
</dbReference>
<dbReference type="EMBL" id="AMCI01007718">
    <property type="protein sequence ID" value="EJW92171.1"/>
    <property type="molecule type" value="Genomic_DNA"/>
</dbReference>
<dbReference type="AlphaFoldDB" id="J9FB95"/>
<dbReference type="GO" id="GO:0000976">
    <property type="term" value="F:transcription cis-regulatory region binding"/>
    <property type="evidence" value="ECO:0007669"/>
    <property type="project" value="TreeGrafter"/>
</dbReference>
<protein>
    <submittedName>
        <fullName evidence="6">Transcriptional regulator, LysR family</fullName>
    </submittedName>
</protein>
<sequence>LMRELQKMELKAKSVKLFCSVVETGSLLAAANRNALSTPAASRAIAQLEERIGYRLFDRSSKTLSLTEDGKAFYRVAKESVRAWNILEEFPEKSRAKKRELRIAVLARHCSDVIIPSVVRILKRHEKTLQVTMDMHQSRDIYYSKYSHPFDVGFGTLLSNHDDLKKVAL</sequence>
<keyword evidence="4" id="KW-0804">Transcription</keyword>
<dbReference type="InterPro" id="IPR000847">
    <property type="entry name" value="LysR_HTH_N"/>
</dbReference>
<proteinExistence type="inferred from homology"/>
<name>J9FB95_9ZZZZ</name>
<comment type="caution">
    <text evidence="6">The sequence shown here is derived from an EMBL/GenBank/DDBJ whole genome shotgun (WGS) entry which is preliminary data.</text>
</comment>
<dbReference type="InterPro" id="IPR036388">
    <property type="entry name" value="WH-like_DNA-bd_sf"/>
</dbReference>